<feature type="binding site" evidence="3 4">
    <location>
        <position position="35"/>
    </location>
    <ligand>
        <name>S-adenosyl-L-methionine</name>
        <dbReference type="ChEBI" id="CHEBI:59789"/>
    </ligand>
</feature>
<dbReference type="Proteomes" id="UP000365807">
    <property type="component" value="Unassembled WGS sequence"/>
</dbReference>
<feature type="binding site" evidence="3 4">
    <location>
        <begin position="60"/>
        <end position="62"/>
    </location>
    <ligand>
        <name>S-adenosyl-L-methionine</name>
        <dbReference type="ChEBI" id="CHEBI:59789"/>
    </ligand>
</feature>
<dbReference type="GO" id="GO:1904047">
    <property type="term" value="F:S-adenosyl-L-methionine binding"/>
    <property type="evidence" value="ECO:0007669"/>
    <property type="project" value="UniProtKB-UniRule"/>
</dbReference>
<evidence type="ECO:0000256" key="3">
    <source>
        <dbReference type="HAMAP-Rule" id="MF_01589"/>
    </source>
</evidence>
<dbReference type="AlphaFoldDB" id="A0A0Q2FXU7"/>
<dbReference type="NCBIfam" id="TIGR00740">
    <property type="entry name" value="carboxy-S-adenosyl-L-methionine synthase CmoA"/>
    <property type="match status" value="1"/>
</dbReference>
<dbReference type="InterPro" id="IPR005271">
    <property type="entry name" value="CmoA"/>
</dbReference>
<feature type="binding site" evidence="3 4">
    <location>
        <position position="124"/>
    </location>
    <ligand>
        <name>S-adenosyl-L-methionine</name>
        <dbReference type="ChEBI" id="CHEBI:59789"/>
    </ligand>
</feature>
<dbReference type="EC" id="2.1.3.-" evidence="3"/>
<dbReference type="Proteomes" id="UP000361993">
    <property type="component" value="Unassembled WGS sequence"/>
</dbReference>
<dbReference type="GeneID" id="66543764"/>
<feature type="binding site" evidence="3">
    <location>
        <position position="191"/>
    </location>
    <ligand>
        <name>S-adenosyl-L-methionine</name>
        <dbReference type="ChEBI" id="CHEBI:59789"/>
    </ligand>
</feature>
<comment type="caution">
    <text evidence="3">Lacks conserved residue(s) required for the propagation of feature annotation.</text>
</comment>
<dbReference type="KEGG" id="ccoo:ATE51_01042"/>
<comment type="similarity">
    <text evidence="3">Belongs to the class I-like SAM-binding methyltransferase superfamily. Cx-SAM synthase family.</text>
</comment>
<keyword evidence="1 3" id="KW-0808">Transferase</keyword>
<dbReference type="PANTHER" id="PTHR43861:SF2">
    <property type="entry name" value="CARBOXY-S-ADENOSYL-L-METHIONINE SYNTHASE"/>
    <property type="match status" value="1"/>
</dbReference>
<dbReference type="EMBL" id="AACDUL010000016">
    <property type="protein sequence ID" value="EAK1510204.1"/>
    <property type="molecule type" value="Genomic_DNA"/>
</dbReference>
<dbReference type="Pfam" id="PF13649">
    <property type="entry name" value="Methyltransf_25"/>
    <property type="match status" value="1"/>
</dbReference>
<reference evidence="6 8" key="1">
    <citation type="submission" date="2018-05" db="EMBL/GenBank/DDBJ databases">
        <authorList>
            <consortium name="GenomeTrakr network: Whole genome sequencing for foodborne pathogen traceback"/>
        </authorList>
    </citation>
    <scope>NUCLEOTIDE SEQUENCE [LARGE SCALE GENOMIC DNA]</scope>
    <source>
        <strain evidence="6 8">NC_C6016</strain>
    </source>
</reference>
<evidence type="ECO:0000256" key="2">
    <source>
        <dbReference type="ARBA" id="ARBA00022691"/>
    </source>
</evidence>
<feature type="binding site" evidence="3 4">
    <location>
        <begin position="83"/>
        <end position="84"/>
    </location>
    <ligand>
        <name>S-adenosyl-L-methionine</name>
        <dbReference type="ChEBI" id="CHEBI:59789"/>
    </ligand>
</feature>
<evidence type="ECO:0000313" key="7">
    <source>
        <dbReference type="EMBL" id="EAK4358649.1"/>
    </source>
</evidence>
<dbReference type="OrthoDB" id="5386938at2"/>
<dbReference type="STRING" id="195.ATE51_01042"/>
<feature type="domain" description="Methyltransferase" evidence="5">
    <location>
        <begin position="56"/>
        <end position="150"/>
    </location>
</feature>
<dbReference type="Gene3D" id="3.40.50.150">
    <property type="entry name" value="Vaccinia Virus protein VP39"/>
    <property type="match status" value="1"/>
</dbReference>
<evidence type="ECO:0000259" key="5">
    <source>
        <dbReference type="Pfam" id="PF13649"/>
    </source>
</evidence>
<dbReference type="eggNOG" id="COG2890">
    <property type="taxonomic scope" value="Bacteria"/>
</dbReference>
<name>A0A0Q2FXU7_CAMCO</name>
<dbReference type="InterPro" id="IPR041698">
    <property type="entry name" value="Methyltransf_25"/>
</dbReference>
<dbReference type="PANTHER" id="PTHR43861">
    <property type="entry name" value="TRANS-ACONITATE 2-METHYLTRANSFERASE-RELATED"/>
    <property type="match status" value="1"/>
</dbReference>
<dbReference type="InterPro" id="IPR029063">
    <property type="entry name" value="SAM-dependent_MTases_sf"/>
</dbReference>
<dbReference type="RefSeq" id="WP_002780163.1">
    <property type="nucleotide sequence ID" value="NZ_AANOQZ020000020.1"/>
</dbReference>
<evidence type="ECO:0000313" key="9">
    <source>
        <dbReference type="Proteomes" id="UP000365807"/>
    </source>
</evidence>
<evidence type="ECO:0000313" key="8">
    <source>
        <dbReference type="Proteomes" id="UP000361993"/>
    </source>
</evidence>
<evidence type="ECO:0000313" key="6">
    <source>
        <dbReference type="EMBL" id="EAK1510204.1"/>
    </source>
</evidence>
<organism evidence="6 8">
    <name type="scientific">Campylobacter coli</name>
    <dbReference type="NCBI Taxonomy" id="195"/>
    <lineage>
        <taxon>Bacteria</taxon>
        <taxon>Pseudomonadati</taxon>
        <taxon>Campylobacterota</taxon>
        <taxon>Epsilonproteobacteria</taxon>
        <taxon>Campylobacterales</taxon>
        <taxon>Campylobacteraceae</taxon>
        <taxon>Campylobacter</taxon>
    </lineage>
</organism>
<dbReference type="SUPFAM" id="SSF53335">
    <property type="entry name" value="S-adenosyl-L-methionine-dependent methyltransferases"/>
    <property type="match status" value="1"/>
</dbReference>
<dbReference type="KEGG" id="ccof:VC76_06330"/>
<proteinExistence type="inferred from homology"/>
<evidence type="ECO:0000256" key="1">
    <source>
        <dbReference type="ARBA" id="ARBA00022679"/>
    </source>
</evidence>
<dbReference type="GO" id="GO:0016743">
    <property type="term" value="F:carboxyl- or carbamoyltransferase activity"/>
    <property type="evidence" value="ECO:0007669"/>
    <property type="project" value="UniProtKB-UniRule"/>
</dbReference>
<comment type="caution">
    <text evidence="6">The sequence shown here is derived from an EMBL/GenBank/DDBJ whole genome shotgun (WGS) entry which is preliminary data.</text>
</comment>
<comment type="function">
    <text evidence="3">Catalyzes the conversion of S-adenosyl-L-methionine (SAM) to carboxy-S-adenosyl-L-methionine (Cx-SAM).</text>
</comment>
<dbReference type="GO" id="GO:0002098">
    <property type="term" value="P:tRNA wobble uridine modification"/>
    <property type="evidence" value="ECO:0007669"/>
    <property type="project" value="InterPro"/>
</dbReference>
<gene>
    <name evidence="3 6" type="primary">cmoA</name>
    <name evidence="7" type="ORF">C6T04_06990</name>
    <name evidence="6" type="ORF">CJD00_08060</name>
</gene>
<comment type="catalytic activity">
    <reaction evidence="3">
        <text>prephenate + S-adenosyl-L-methionine = carboxy-S-adenosyl-L-methionine + 3-phenylpyruvate + H2O</text>
        <dbReference type="Rhea" id="RHEA:51692"/>
        <dbReference type="ChEBI" id="CHEBI:15377"/>
        <dbReference type="ChEBI" id="CHEBI:18005"/>
        <dbReference type="ChEBI" id="CHEBI:29934"/>
        <dbReference type="ChEBI" id="CHEBI:59789"/>
        <dbReference type="ChEBI" id="CHEBI:134278"/>
    </reaction>
</comment>
<dbReference type="CDD" id="cd02440">
    <property type="entry name" value="AdoMet_MTases"/>
    <property type="match status" value="1"/>
</dbReference>
<dbReference type="EMBL" id="AACGFG010000009">
    <property type="protein sequence ID" value="EAK4358649.1"/>
    <property type="molecule type" value="Genomic_DNA"/>
</dbReference>
<accession>A0A0Q2FXU7</accession>
<dbReference type="PIRSF" id="PIRSF006325">
    <property type="entry name" value="MeTrfase_bac"/>
    <property type="match status" value="1"/>
</dbReference>
<protein>
    <recommendedName>
        <fullName evidence="3">Carboxy-S-adenosyl-L-methionine synthase</fullName>
        <shortName evidence="3">Cx-SAM synthase</shortName>
        <ecNumber evidence="3">2.1.3.-</ecNumber>
    </recommendedName>
</protein>
<dbReference type="HAMAP" id="MF_01589">
    <property type="entry name" value="Cx_SAM_synthase"/>
    <property type="match status" value="1"/>
</dbReference>
<evidence type="ECO:0000256" key="4">
    <source>
        <dbReference type="PIRSR" id="PIRSR006325-1"/>
    </source>
</evidence>
<reference evidence="7 9" key="2">
    <citation type="submission" date="2018-06" db="EMBL/GenBank/DDBJ databases">
        <authorList>
            <consortium name="NARMS: The National Antimicrobial Resistance Monitoring System"/>
        </authorList>
    </citation>
    <scope>NUCLEOTIDE SEQUENCE [LARGE SCALE GENOMIC DNA]</scope>
    <source>
        <strain evidence="7 9">FSIS11807978</strain>
    </source>
</reference>
<keyword evidence="2 3" id="KW-0949">S-adenosyl-L-methionine</keyword>
<sequence>MKDELFKEKLTKQFEFDKSVASVFDDMINRSVPFYRENLELCANLIKKLTKEGAKVCDLGCSSANFLIFLASLRKDLKLFGADNAPSMLEIAKSKAQAYGLNIEFFEANLCDFVFFQSDVFVANYTLQFIRPPKRQELVNEIYKNLNKGGIFIMSEKILYEDAFLSKNMIELYADYKERQGYSKIEIAAKREALENVLIPYSEKENLDMLKNAGFEKIESVFKWVNFETFIAFK</sequence>